<reference evidence="2" key="2">
    <citation type="submission" date="2023-06" db="EMBL/GenBank/DDBJ databases">
        <authorList>
            <consortium name="Lawrence Berkeley National Laboratory"/>
            <person name="Mondo S.J."/>
            <person name="Hensen N."/>
            <person name="Bonometti L."/>
            <person name="Westerberg I."/>
            <person name="Brannstrom I.O."/>
            <person name="Guillou S."/>
            <person name="Cros-Aarteil S."/>
            <person name="Calhoun S."/>
            <person name="Haridas S."/>
            <person name="Kuo A."/>
            <person name="Pangilinan J."/>
            <person name="Riley R."/>
            <person name="Labutti K."/>
            <person name="Andreopoulos B."/>
            <person name="Lipzen A."/>
            <person name="Chen C."/>
            <person name="Yanf M."/>
            <person name="Daum C."/>
            <person name="Ng V."/>
            <person name="Clum A."/>
            <person name="Steindorff A."/>
            <person name="Ohm R."/>
            <person name="Martin F."/>
            <person name="Silar P."/>
            <person name="Natvig D."/>
            <person name="Lalanne C."/>
            <person name="Gautier V."/>
            <person name="Ament-Velasquez S.L."/>
            <person name="Kruys A."/>
            <person name="Hutchinson M.I."/>
            <person name="Powell A.J."/>
            <person name="Barry K."/>
            <person name="Miller A.N."/>
            <person name="Grigoriev I.V."/>
            <person name="Debuchy R."/>
            <person name="Gladieux P."/>
            <person name="Thoren M.H."/>
            <person name="Johannesson H."/>
        </authorList>
    </citation>
    <scope>NUCLEOTIDE SEQUENCE</scope>
    <source>
        <strain evidence="2">PSN324</strain>
    </source>
</reference>
<feature type="transmembrane region" description="Helical" evidence="1">
    <location>
        <begin position="298"/>
        <end position="321"/>
    </location>
</feature>
<evidence type="ECO:0000313" key="2">
    <source>
        <dbReference type="EMBL" id="KAK4461510.1"/>
    </source>
</evidence>
<feature type="transmembrane region" description="Helical" evidence="1">
    <location>
        <begin position="170"/>
        <end position="187"/>
    </location>
</feature>
<dbReference type="EMBL" id="MU864990">
    <property type="protein sequence ID" value="KAK4461510.1"/>
    <property type="molecule type" value="Genomic_DNA"/>
</dbReference>
<comment type="caution">
    <text evidence="2">The sequence shown here is derived from an EMBL/GenBank/DDBJ whole genome shotgun (WGS) entry which is preliminary data.</text>
</comment>
<dbReference type="AlphaFoldDB" id="A0AAV9HNB3"/>
<feature type="transmembrane region" description="Helical" evidence="1">
    <location>
        <begin position="341"/>
        <end position="363"/>
    </location>
</feature>
<evidence type="ECO:0000256" key="1">
    <source>
        <dbReference type="SAM" id="Phobius"/>
    </source>
</evidence>
<feature type="transmembrane region" description="Helical" evidence="1">
    <location>
        <begin position="57"/>
        <end position="80"/>
    </location>
</feature>
<keyword evidence="3" id="KW-1185">Reference proteome</keyword>
<organism evidence="2 3">
    <name type="scientific">Cladorrhinum samala</name>
    <dbReference type="NCBI Taxonomy" id="585594"/>
    <lineage>
        <taxon>Eukaryota</taxon>
        <taxon>Fungi</taxon>
        <taxon>Dikarya</taxon>
        <taxon>Ascomycota</taxon>
        <taxon>Pezizomycotina</taxon>
        <taxon>Sordariomycetes</taxon>
        <taxon>Sordariomycetidae</taxon>
        <taxon>Sordariales</taxon>
        <taxon>Podosporaceae</taxon>
        <taxon>Cladorrhinum</taxon>
    </lineage>
</organism>
<reference evidence="2" key="1">
    <citation type="journal article" date="2023" name="Mol. Phylogenet. Evol.">
        <title>Genome-scale phylogeny and comparative genomics of the fungal order Sordariales.</title>
        <authorList>
            <person name="Hensen N."/>
            <person name="Bonometti L."/>
            <person name="Westerberg I."/>
            <person name="Brannstrom I.O."/>
            <person name="Guillou S."/>
            <person name="Cros-Aarteil S."/>
            <person name="Calhoun S."/>
            <person name="Haridas S."/>
            <person name="Kuo A."/>
            <person name="Mondo S."/>
            <person name="Pangilinan J."/>
            <person name="Riley R."/>
            <person name="LaButti K."/>
            <person name="Andreopoulos B."/>
            <person name="Lipzen A."/>
            <person name="Chen C."/>
            <person name="Yan M."/>
            <person name="Daum C."/>
            <person name="Ng V."/>
            <person name="Clum A."/>
            <person name="Steindorff A."/>
            <person name="Ohm R.A."/>
            <person name="Martin F."/>
            <person name="Silar P."/>
            <person name="Natvig D.O."/>
            <person name="Lalanne C."/>
            <person name="Gautier V."/>
            <person name="Ament-Velasquez S.L."/>
            <person name="Kruys A."/>
            <person name="Hutchinson M.I."/>
            <person name="Powell A.J."/>
            <person name="Barry K."/>
            <person name="Miller A.N."/>
            <person name="Grigoriev I.V."/>
            <person name="Debuchy R."/>
            <person name="Gladieux P."/>
            <person name="Hiltunen Thoren M."/>
            <person name="Johannesson H."/>
        </authorList>
    </citation>
    <scope>NUCLEOTIDE SEQUENCE</scope>
    <source>
        <strain evidence="2">PSN324</strain>
    </source>
</reference>
<feature type="transmembrane region" description="Helical" evidence="1">
    <location>
        <begin position="92"/>
        <end position="117"/>
    </location>
</feature>
<keyword evidence="1" id="KW-1133">Transmembrane helix</keyword>
<accession>A0AAV9HNB3</accession>
<evidence type="ECO:0000313" key="3">
    <source>
        <dbReference type="Proteomes" id="UP001321749"/>
    </source>
</evidence>
<keyword evidence="1" id="KW-0812">Transmembrane</keyword>
<feature type="transmembrane region" description="Helical" evidence="1">
    <location>
        <begin position="137"/>
        <end position="158"/>
    </location>
</feature>
<gene>
    <name evidence="2" type="ORF">QBC42DRAFT_347186</name>
</gene>
<proteinExistence type="predicted"/>
<feature type="transmembrane region" description="Helical" evidence="1">
    <location>
        <begin position="239"/>
        <end position="260"/>
    </location>
</feature>
<sequence>MVETMARCSDLESFRGLDEYAARLRNATSFNETLILQCQVSICNTLWGFGVPDLSGIGVTIGYLMSSFLSIFLSVLALARHANRFESRSQKAVTALATFFDCAVYFAFAVQVATIVTLGPKDFGTAKITFGDYEARIAGLVSVICLLPLLCPVALLPFINNREVKKRASYRLALFTFTVCVSLYPFYSRSILNFAETQIGEGKGEGGATYATDAEWAAVTRACFGPGGRVVLTERGHEIIRAFQLLASLSVVLFTVGALVPPGLRRLNDNYGRHPARDWIGEKVGGITRFVREENNRWLRYVLITVPTLLAAPLVWGFFRLRSLQCQLSSRTAGHYEANEWGFGQVMAITIFLPVVVEVIFVWRSRSHSEEEVEIEGVKQPAANEHDENIVERL</sequence>
<dbReference type="Proteomes" id="UP001321749">
    <property type="component" value="Unassembled WGS sequence"/>
</dbReference>
<name>A0AAV9HNB3_9PEZI</name>
<keyword evidence="1" id="KW-0472">Membrane</keyword>
<protein>
    <submittedName>
        <fullName evidence="2">Uncharacterized protein</fullName>
    </submittedName>
</protein>